<evidence type="ECO:0000256" key="6">
    <source>
        <dbReference type="ARBA" id="ARBA00023015"/>
    </source>
</evidence>
<dbReference type="Pfam" id="PF00072">
    <property type="entry name" value="Response_reg"/>
    <property type="match status" value="1"/>
</dbReference>
<dbReference type="GO" id="GO:0005737">
    <property type="term" value="C:cytoplasm"/>
    <property type="evidence" value="ECO:0007669"/>
    <property type="project" value="UniProtKB-SubCell"/>
</dbReference>
<dbReference type="InterPro" id="IPR011006">
    <property type="entry name" value="CheY-like_superfamily"/>
</dbReference>
<evidence type="ECO:0000256" key="1">
    <source>
        <dbReference type="ARBA" id="ARBA00004496"/>
    </source>
</evidence>
<dbReference type="EMBL" id="CP015405">
    <property type="protein sequence ID" value="ANU76589.2"/>
    <property type="molecule type" value="Genomic_DNA"/>
</dbReference>
<evidence type="ECO:0000313" key="14">
    <source>
        <dbReference type="Proteomes" id="UP000092574"/>
    </source>
</evidence>
<dbReference type="STRING" id="1796616.A4V09_12915"/>
<sequence>MKRQGLRWRSHFLRVRRKKRGKIMYRAIVVDDEKMIRDGIRDTIRWDQVGIEEVYTAASGRKALDIIAEKRPEIMITDINMRGMTGIELIGQAREFLPEMKVLVLTGYDEFEYARKCLRLKVQEFLLKPVDEKTLEQEICKLTEQLDGEKRKQKEQVAVLRTAGSRQQEILENIMRGLIYDQNSKELALAASAYGIERGKIMQLVILICEIQVEEKDGIAEGLLNMTIRNICMGLLDTHQEGITFFDRQDRVLLLLFGDNSNNIEAVEKTEEIVNVLREELDIRVRAVLGSVVTEPEELYISYNNAEYLLESALPFQQITQTVKAKNRRQLFADTFTELKNRMLIELGNAEETARIMDIFEIASDSYNVADSVVRRCCFELVSALYFAVVSNGGEEKKGNLDAFSYMILRSQRKEVFTYTKDYIEKLFYQEEGGHQIVKRAETYIRNHLEEDLSVGGLAAQVYLSPNYFSKLFKKFTGKGCNEYIVFCRMEKAKQLLESTNLKAGEVGQAVGYHEINYFSLAFKKQTGLSPIKYREKFREDYKR</sequence>
<dbReference type="OrthoDB" id="1973584at2"/>
<dbReference type="SUPFAM" id="SSF52172">
    <property type="entry name" value="CheY-like"/>
    <property type="match status" value="1"/>
</dbReference>
<dbReference type="SMART" id="SM00342">
    <property type="entry name" value="HTH_ARAC"/>
    <property type="match status" value="1"/>
</dbReference>
<evidence type="ECO:0000256" key="2">
    <source>
        <dbReference type="ARBA" id="ARBA00018672"/>
    </source>
</evidence>
<dbReference type="InterPro" id="IPR041522">
    <property type="entry name" value="CdaR_GGDEF"/>
</dbReference>
<dbReference type="AlphaFoldDB" id="A0A1C7IDM9"/>
<dbReference type="CDD" id="cd17536">
    <property type="entry name" value="REC_YesN-like"/>
    <property type="match status" value="1"/>
</dbReference>
<dbReference type="SUPFAM" id="SSF46689">
    <property type="entry name" value="Homeodomain-like"/>
    <property type="match status" value="2"/>
</dbReference>
<dbReference type="KEGG" id="byl:A4V09_12915"/>
<evidence type="ECO:0000256" key="10">
    <source>
        <dbReference type="PROSITE-ProRule" id="PRU00169"/>
    </source>
</evidence>
<evidence type="ECO:0000259" key="11">
    <source>
        <dbReference type="PROSITE" id="PS01124"/>
    </source>
</evidence>
<dbReference type="Pfam" id="PF12833">
    <property type="entry name" value="HTH_18"/>
    <property type="match status" value="1"/>
</dbReference>
<name>A0A1C7IDM9_9FIRM</name>
<dbReference type="PROSITE" id="PS50110">
    <property type="entry name" value="RESPONSE_REGULATORY"/>
    <property type="match status" value="1"/>
</dbReference>
<evidence type="ECO:0000256" key="4">
    <source>
        <dbReference type="ARBA" id="ARBA00022553"/>
    </source>
</evidence>
<dbReference type="SMART" id="SM00448">
    <property type="entry name" value="REC"/>
    <property type="match status" value="1"/>
</dbReference>
<comment type="subcellular location">
    <subcellularLocation>
        <location evidence="1">Cytoplasm</location>
    </subcellularLocation>
</comment>
<dbReference type="PROSITE" id="PS01124">
    <property type="entry name" value="HTH_ARAC_FAMILY_2"/>
    <property type="match status" value="1"/>
</dbReference>
<dbReference type="InterPro" id="IPR009057">
    <property type="entry name" value="Homeodomain-like_sf"/>
</dbReference>
<feature type="modified residue" description="4-aspartylphosphate" evidence="10">
    <location>
        <position position="78"/>
    </location>
</feature>
<keyword evidence="6" id="KW-0805">Transcription regulation</keyword>
<keyword evidence="5" id="KW-0902">Two-component regulatory system</keyword>
<evidence type="ECO:0000259" key="12">
    <source>
        <dbReference type="PROSITE" id="PS50110"/>
    </source>
</evidence>
<feature type="domain" description="Response regulatory" evidence="12">
    <location>
        <begin position="26"/>
        <end position="143"/>
    </location>
</feature>
<dbReference type="GO" id="GO:0003700">
    <property type="term" value="F:DNA-binding transcription factor activity"/>
    <property type="evidence" value="ECO:0007669"/>
    <property type="project" value="InterPro"/>
</dbReference>
<accession>A0A1C7IDM9</accession>
<dbReference type="InterPro" id="IPR001789">
    <property type="entry name" value="Sig_transdc_resp-reg_receiver"/>
</dbReference>
<dbReference type="PANTHER" id="PTHR42713:SF3">
    <property type="entry name" value="TRANSCRIPTIONAL REGULATORY PROTEIN HPTR"/>
    <property type="match status" value="1"/>
</dbReference>
<evidence type="ECO:0000313" key="13">
    <source>
        <dbReference type="EMBL" id="ANU76589.2"/>
    </source>
</evidence>
<keyword evidence="14" id="KW-1185">Reference proteome</keyword>
<dbReference type="Pfam" id="PF17853">
    <property type="entry name" value="GGDEF_2"/>
    <property type="match status" value="1"/>
</dbReference>
<evidence type="ECO:0000256" key="5">
    <source>
        <dbReference type="ARBA" id="ARBA00023012"/>
    </source>
</evidence>
<evidence type="ECO:0000256" key="9">
    <source>
        <dbReference type="ARBA" id="ARBA00024867"/>
    </source>
</evidence>
<dbReference type="InterPro" id="IPR018060">
    <property type="entry name" value="HTH_AraC"/>
</dbReference>
<proteinExistence type="predicted"/>
<evidence type="ECO:0000256" key="7">
    <source>
        <dbReference type="ARBA" id="ARBA00023125"/>
    </source>
</evidence>
<feature type="domain" description="HTH araC/xylS-type" evidence="11">
    <location>
        <begin position="439"/>
        <end position="537"/>
    </location>
</feature>
<keyword evidence="7" id="KW-0238">DNA-binding</keyword>
<evidence type="ECO:0000256" key="8">
    <source>
        <dbReference type="ARBA" id="ARBA00023163"/>
    </source>
</evidence>
<comment type="function">
    <text evidence="9">May play the central regulatory role in sporulation. It may be an element of the effector pathway responsible for the activation of sporulation genes in response to nutritional stress. Spo0A may act in concert with spo0H (a sigma factor) to control the expression of some genes that are critical to the sporulation process.</text>
</comment>
<protein>
    <recommendedName>
        <fullName evidence="2">Stage 0 sporulation protein A homolog</fullName>
    </recommendedName>
</protein>
<keyword evidence="3" id="KW-0963">Cytoplasm</keyword>
<dbReference type="Gene3D" id="1.10.10.60">
    <property type="entry name" value="Homeodomain-like"/>
    <property type="match status" value="2"/>
</dbReference>
<reference evidence="13" key="1">
    <citation type="submission" date="2017-04" db="EMBL/GenBank/DDBJ databases">
        <title>Complete Genome Sequences of Twelve Strains of a Stable Defined Moderately Diverse Mouse Microbiota 2 (sDMDMm2).</title>
        <authorList>
            <person name="Uchimura Y."/>
            <person name="Wyss M."/>
            <person name="Brugiroux S."/>
            <person name="Limenitakis J.P."/>
            <person name="Stecher B."/>
            <person name="McCoy K.D."/>
            <person name="Macpherson A.J."/>
        </authorList>
    </citation>
    <scope>NUCLEOTIDE SEQUENCE</scope>
    <source>
        <strain evidence="13">YL58</strain>
    </source>
</reference>
<organism evidence="13 14">
    <name type="scientific">Blautia pseudococcoides</name>
    <dbReference type="NCBI Taxonomy" id="1796616"/>
    <lineage>
        <taxon>Bacteria</taxon>
        <taxon>Bacillati</taxon>
        <taxon>Bacillota</taxon>
        <taxon>Clostridia</taxon>
        <taxon>Lachnospirales</taxon>
        <taxon>Lachnospiraceae</taxon>
        <taxon>Blautia</taxon>
    </lineage>
</organism>
<dbReference type="PANTHER" id="PTHR42713">
    <property type="entry name" value="HISTIDINE KINASE-RELATED"/>
    <property type="match status" value="1"/>
</dbReference>
<dbReference type="GO" id="GO:0000160">
    <property type="term" value="P:phosphorelay signal transduction system"/>
    <property type="evidence" value="ECO:0007669"/>
    <property type="project" value="UniProtKB-KW"/>
</dbReference>
<dbReference type="Gene3D" id="3.40.50.2300">
    <property type="match status" value="1"/>
</dbReference>
<dbReference type="GO" id="GO:0043565">
    <property type="term" value="F:sequence-specific DNA binding"/>
    <property type="evidence" value="ECO:0007669"/>
    <property type="project" value="InterPro"/>
</dbReference>
<dbReference type="InterPro" id="IPR051552">
    <property type="entry name" value="HptR"/>
</dbReference>
<keyword evidence="4 10" id="KW-0597">Phosphoprotein</keyword>
<gene>
    <name evidence="13" type="ORF">A4V09_12915</name>
</gene>
<keyword evidence="8" id="KW-0804">Transcription</keyword>
<evidence type="ECO:0000256" key="3">
    <source>
        <dbReference type="ARBA" id="ARBA00022490"/>
    </source>
</evidence>
<dbReference type="Proteomes" id="UP000092574">
    <property type="component" value="Chromosome"/>
</dbReference>